<feature type="compositionally biased region" description="Basic and acidic residues" evidence="2">
    <location>
        <begin position="201"/>
        <end position="248"/>
    </location>
</feature>
<feature type="region of interest" description="Disordered" evidence="2">
    <location>
        <begin position="2575"/>
        <end position="2623"/>
    </location>
</feature>
<dbReference type="Gene3D" id="1.10.287.1490">
    <property type="match status" value="1"/>
</dbReference>
<dbReference type="EMBL" id="CAJHNJ030000049">
    <property type="protein sequence ID" value="CAG9132399.1"/>
    <property type="molecule type" value="Genomic_DNA"/>
</dbReference>
<feature type="compositionally biased region" description="Polar residues" evidence="2">
    <location>
        <begin position="551"/>
        <end position="560"/>
    </location>
</feature>
<feature type="region of interest" description="Disordered" evidence="2">
    <location>
        <begin position="2521"/>
        <end position="2555"/>
    </location>
</feature>
<feature type="domain" description="Reverse transcriptase" evidence="3">
    <location>
        <begin position="2111"/>
        <end position="2384"/>
    </location>
</feature>
<feature type="compositionally biased region" description="Polar residues" evidence="2">
    <location>
        <begin position="48"/>
        <end position="60"/>
    </location>
</feature>
<evidence type="ECO:0000313" key="5">
    <source>
        <dbReference type="Proteomes" id="UP000653454"/>
    </source>
</evidence>
<feature type="compositionally biased region" description="Polar residues" evidence="2">
    <location>
        <begin position="80"/>
        <end position="89"/>
    </location>
</feature>
<feature type="region of interest" description="Disordered" evidence="2">
    <location>
        <begin position="2661"/>
        <end position="2757"/>
    </location>
</feature>
<organism evidence="4 5">
    <name type="scientific">Plutella xylostella</name>
    <name type="common">Diamondback moth</name>
    <name type="synonym">Plutella maculipennis</name>
    <dbReference type="NCBI Taxonomy" id="51655"/>
    <lineage>
        <taxon>Eukaryota</taxon>
        <taxon>Metazoa</taxon>
        <taxon>Ecdysozoa</taxon>
        <taxon>Arthropoda</taxon>
        <taxon>Hexapoda</taxon>
        <taxon>Insecta</taxon>
        <taxon>Pterygota</taxon>
        <taxon>Neoptera</taxon>
        <taxon>Endopterygota</taxon>
        <taxon>Lepidoptera</taxon>
        <taxon>Glossata</taxon>
        <taxon>Ditrysia</taxon>
        <taxon>Yponomeutoidea</taxon>
        <taxon>Plutellidae</taxon>
        <taxon>Plutella</taxon>
    </lineage>
</organism>
<keyword evidence="1" id="KW-0175">Coiled coil</keyword>
<keyword evidence="5" id="KW-1185">Reference proteome</keyword>
<dbReference type="SUPFAM" id="SSF57997">
    <property type="entry name" value="Tropomyosin"/>
    <property type="match status" value="1"/>
</dbReference>
<evidence type="ECO:0000256" key="2">
    <source>
        <dbReference type="SAM" id="MobiDB-lite"/>
    </source>
</evidence>
<dbReference type="Pfam" id="PF00078">
    <property type="entry name" value="RVT_1"/>
    <property type="match status" value="1"/>
</dbReference>
<feature type="region of interest" description="Disordered" evidence="2">
    <location>
        <begin position="907"/>
        <end position="937"/>
    </location>
</feature>
<dbReference type="Proteomes" id="UP000653454">
    <property type="component" value="Unassembled WGS sequence"/>
</dbReference>
<name>A0A8S4FWD2_PLUXY</name>
<dbReference type="Gene3D" id="3.30.70.270">
    <property type="match status" value="1"/>
</dbReference>
<dbReference type="PANTHER" id="PTHR15742:SF5">
    <property type="entry name" value="GIRDIN"/>
    <property type="match status" value="1"/>
</dbReference>
<protein>
    <submittedName>
        <fullName evidence="4">(diamondback moth) hypothetical protein</fullName>
    </submittedName>
</protein>
<feature type="region of interest" description="Disordered" evidence="2">
    <location>
        <begin position="160"/>
        <end position="285"/>
    </location>
</feature>
<feature type="region of interest" description="Disordered" evidence="2">
    <location>
        <begin position="39"/>
        <end position="120"/>
    </location>
</feature>
<feature type="compositionally biased region" description="Basic and acidic residues" evidence="2">
    <location>
        <begin position="637"/>
        <end position="648"/>
    </location>
</feature>
<evidence type="ECO:0000313" key="4">
    <source>
        <dbReference type="EMBL" id="CAG9132399.1"/>
    </source>
</evidence>
<accession>A0A8S4FWD2</accession>
<dbReference type="InterPro" id="IPR049885">
    <property type="entry name" value="MTCL1-3"/>
</dbReference>
<feature type="coiled-coil region" evidence="1">
    <location>
        <begin position="1121"/>
        <end position="1252"/>
    </location>
</feature>
<feature type="region of interest" description="Disordered" evidence="2">
    <location>
        <begin position="606"/>
        <end position="667"/>
    </location>
</feature>
<evidence type="ECO:0000256" key="1">
    <source>
        <dbReference type="SAM" id="Coils"/>
    </source>
</evidence>
<comment type="caution">
    <text evidence="4">The sequence shown here is derived from an EMBL/GenBank/DDBJ whole genome shotgun (WGS) entry which is preliminary data.</text>
</comment>
<gene>
    <name evidence="4" type="ORF">PLXY2_LOCUS10730</name>
</gene>
<feature type="region of interest" description="Disordered" evidence="2">
    <location>
        <begin position="2769"/>
        <end position="2804"/>
    </location>
</feature>
<evidence type="ECO:0000259" key="3">
    <source>
        <dbReference type="PROSITE" id="PS50878"/>
    </source>
</evidence>
<feature type="compositionally biased region" description="Basic residues" evidence="2">
    <location>
        <begin position="2678"/>
        <end position="2693"/>
    </location>
</feature>
<feature type="compositionally biased region" description="Low complexity" evidence="2">
    <location>
        <begin position="2779"/>
        <end position="2798"/>
    </location>
</feature>
<dbReference type="InterPro" id="IPR043502">
    <property type="entry name" value="DNA/RNA_pol_sf"/>
</dbReference>
<dbReference type="CDD" id="cd01650">
    <property type="entry name" value="RT_nLTR_like"/>
    <property type="match status" value="1"/>
</dbReference>
<feature type="coiled-coil region" evidence="1">
    <location>
        <begin position="1305"/>
        <end position="1614"/>
    </location>
</feature>
<dbReference type="PROSITE" id="PS50878">
    <property type="entry name" value="RT_POL"/>
    <property type="match status" value="1"/>
</dbReference>
<feature type="compositionally biased region" description="Polar residues" evidence="2">
    <location>
        <begin position="101"/>
        <end position="111"/>
    </location>
</feature>
<feature type="coiled-coil region" evidence="1">
    <location>
        <begin position="996"/>
        <end position="1088"/>
    </location>
</feature>
<dbReference type="SUPFAM" id="SSF56672">
    <property type="entry name" value="DNA/RNA polymerases"/>
    <property type="match status" value="1"/>
</dbReference>
<proteinExistence type="predicted"/>
<feature type="coiled-coil region" evidence="1">
    <location>
        <begin position="1647"/>
        <end position="1963"/>
    </location>
</feature>
<feature type="region of interest" description="Disordered" evidence="2">
    <location>
        <begin position="963"/>
        <end position="984"/>
    </location>
</feature>
<reference evidence="4" key="1">
    <citation type="submission" date="2020-11" db="EMBL/GenBank/DDBJ databases">
        <authorList>
            <person name="Whiteford S."/>
        </authorList>
    </citation>
    <scope>NUCLEOTIDE SEQUENCE</scope>
</reference>
<feature type="region of interest" description="Disordered" evidence="2">
    <location>
        <begin position="680"/>
        <end position="702"/>
    </location>
</feature>
<dbReference type="InterPro" id="IPR043128">
    <property type="entry name" value="Rev_trsase/Diguanyl_cyclase"/>
</dbReference>
<feature type="region of interest" description="Disordered" evidence="2">
    <location>
        <begin position="2115"/>
        <end position="2134"/>
    </location>
</feature>
<feature type="compositionally biased region" description="Basic and acidic residues" evidence="2">
    <location>
        <begin position="2531"/>
        <end position="2547"/>
    </location>
</feature>
<feature type="region of interest" description="Disordered" evidence="2">
    <location>
        <begin position="528"/>
        <end position="565"/>
    </location>
</feature>
<dbReference type="InterPro" id="IPR000477">
    <property type="entry name" value="RT_dom"/>
</dbReference>
<dbReference type="GO" id="GO:0071897">
    <property type="term" value="P:DNA biosynthetic process"/>
    <property type="evidence" value="ECO:0007669"/>
    <property type="project" value="UniProtKB-ARBA"/>
</dbReference>
<feature type="region of interest" description="Disordered" evidence="2">
    <location>
        <begin position="2173"/>
        <end position="2197"/>
    </location>
</feature>
<dbReference type="PANTHER" id="PTHR15742">
    <property type="entry name" value="GIRDIN"/>
    <property type="match status" value="1"/>
</dbReference>
<sequence length="2804" mass="318267">MHHLYPLAKGDPLCPLGFHPQVRWPTRCKRCFRDYKEHGGRGSRQDDFASTPSLSHQSPASRGRDEDSGSGTDRGARGWASSSNLSNQDSPKKDSFGSGFSRVSSTWTSTPDLGDADKDSNNAVTVSLKLPRRKLTGPIPTLDTGQPSAPKVCFTESATITLRRPSASPPPTPPHLTINKNDSLAERVKKMQLLKAQSLSFEKESNEEKERERRSASRSKEEERPVRSKEEPKAKPKEETKASVKDDVNFLMQVKSRTPLSKPPTRGGPAPRDDDDDVSTATTEGTLVDANVKEYQDQIESLKNEVDTLKKRCERVEKEKSDILLRRLANIDTANKYTTGRTSEVLKLQQKVNELTAQNEDLRDEKKHLTLKVKEVEADLESRSSGEAAKRECAALRAKLVAAETLCEELMDENEDMKKELRDLEEEIEEMHDNFREDQADEYSSLRRELEQTIKNCRVLSFKLKKTERKADQLEAEKRDQEKKLLEIVGGQAGLDRVNRIKELEQEVSRSNEVALRLQRELADATARLSAADGNKPANQKRQTMVEGQKISRSSLTRGGSQDDPAQLLRDLQDSLEREADLREQLRNSEDEDSLEREADLRERLRNSEDEVRTGLCGQHDPAPPAGLAGARGRPARAAEELRGRGEDGAVWTARPGATCRSRGTGTLRTKERANRYRQRFGRRPPPAPASSHPDLIPPSTPTLDENTAQRLRVLEMQLALEKCIPALDIYKISVGKHHAAQAPGDIVEKYSQGSQTDLILMNDVATETRKLTLDCSVQAQVDVLDMYSQTEVAFMKSKHSQTADIKSNAMSQTDKPKVRNAIVQTAAKMYNDQCHQISRGESERVDASTETESTLVFNQGTMTDDLDVFDVTSIVVNDEPLQIEVFDEGTMTDDLEVFDLRHIFVSQGPTPVPDEEETETQARSESPPLTPDPASSAPLSLPFVSIFNPLAVRLPSIGRKLSPTPPSNRLAIEAPNEKDEGISDEEDPAELRLLLELNEQEAAVLRRKAEEIEQDRDSLKKQVKELTEKIAATKTKPTAPAVGLKRNTAGKAGNLAEEKVKVLEDEIAELRKKFIEKERDCERLHTELSLTHKKPKASLIKSKSLDGPGEQKSVDLSRQLQVIEQEASVLRARTQSLEADNERLLHENNKLQLMKNTKQLKSEKSFEQSTEKISQLEKELQEALAKVKELEAGKEKEDKGEKKVRFGDFSKRDSDALKMKQDELDRLKLNLTKLEKENARLQSTLKALKEDAIKSFKPRTPKKLTDMTTKLQMKRMVEDLENEIGELYVVMKNAGLSGKSISAQEQLEKDIEEAKSKLTRNESEFTNEKNRLQTEIAKLKDLNVKLETNKSNVEDKCKTLEEEKNKVTSEVKSLKEEKKKLETQVTKLTNEIKSSTSQQTKVSESTKKIEELKKEIEVKDKKIEDLKKQVENAKKLEDNIKKHEENAKKLEETVKKLEENVKKLEQNEKKLEEDKSKLLKEVGDKTKKINDLEKKLKEADERYKRAEKQLTTRKERVAKLEKEEEALRETSNQKYDEAFSSVEMSQMKEKLESTARDLEEKQDELENAKRDLTKVENELSAIQNETTILKSDLAKAENERKDLETKLQAEKKDSAYWESKASEFETDIQAERKKVERMRIAHDKDIKNKEAELATLKGKLKVLEQSSGAGMKRIGELKQEHEENVKKLEHSLAVERAEYEELTGKYEMLEEEHVVTKARLTVEKEQAQSELMTIQKELNATLEELKTAQDSYDTDSAKWEKEKAELQTELSSLQSRLCGGGWEVQKARLSARLEQAERDLAESRERCAVLEHQRDSTGKELEESRQKLEDYEKVCSVQRNLAADNNRLEREAAELRSSLEAAEQARRNELASAQLRSSAQQDTLREELASVQQQVTRFKRERDNYKQMLESAQKSLAEERAGARVKRHSISSTDEEEYRSKLAALEQQVLCLEDELSESRLTASRLHTELVGERAAAQLQHAEMTSRLNELVGERAAAQLQHAEMTSRLNEYEEERLLSSGRARVAGTGTRMELAWTRERDEQQRLLAETSTLARDLRQTLHEVERERDKERLDMKRRIEQIKRTTEEETEEAKKKVSELQCDLLELRDAHAKLRTASEKHRRERERTEREREQHKMLVTALKRAQQEDDRRITQLLETIEELMQQSPALFPPAPAAAAPPEKRLTTPTPPRRNRKQVIQKTEEYNLPLCLAFVDYEKAFDSIELWAMLQSLQRCHIDYRYIEVLRCMYNAATMSVRLHEHSTKPIQLQRGVRQGDVISPKLFTCALEDVFKLVEWKRLGINVNGEYISHLRFADDIVIMAETLEELGEMLTDLNDASKQVGLKMNMDKTKVMSNEHVSSSPVTVGGVTIEVVDQYPYLGQVIRLGKSNFDKEVARRIQLGWAAFGKLRHIFTENIPQCLKTNVFNQCVLPVMTYGAETWCFTKGLIHKLRVAQRAMERAMLGVSLRDRIRNEEIRRRTKVTDIAKRISTLKWQWAGHVARRADDRWSRKVLEWRPRVGKRRVGRPPTRWSDDLRKSSKSRSREATPEAVAAEGAAATVARLQKLTDELRASRIAERQRRHQANARRAISTEPRDTLAVPQTRTPARAPSLKKRSVSLEQTTKEQNVIWKSVDDSSVSSLQSLEQEQDLRVFGVARDNSLDSRLSGGSAQSDVLPEKKKKKSIFGKLKKLTKSRSIDDQAGPDEFRPIGTVSQGSDSDMSAAGSRRDLRGRISDMFHRKGTLSRGNSKEQTPERAALALGVVSATATLPRNASSATLAREPAPSSRPASRAASATPAVKRKGK</sequence>
<feature type="compositionally biased region" description="Polar residues" evidence="2">
    <location>
        <begin position="2662"/>
        <end position="2672"/>
    </location>
</feature>
<feature type="compositionally biased region" description="Basic and acidic residues" evidence="2">
    <location>
        <begin position="2725"/>
        <end position="2738"/>
    </location>
</feature>